<reference evidence="4" key="1">
    <citation type="submission" date="2021-03" db="EMBL/GenBank/DDBJ databases">
        <authorList>
            <consortium name="Genoscope - CEA"/>
            <person name="William W."/>
        </authorList>
    </citation>
    <scope>NUCLEOTIDE SEQUENCE</scope>
    <source>
        <strain evidence="4">Doubled-haploid Pahang</strain>
    </source>
</reference>
<dbReference type="CDD" id="cd15800">
    <property type="entry name" value="PMEI-like_2"/>
    <property type="match status" value="1"/>
</dbReference>
<dbReference type="Gramene" id="Ma09_t22770.1">
    <property type="protein sequence ID" value="Ma09_p22770.1"/>
    <property type="gene ID" value="Ma09_g22770"/>
</dbReference>
<dbReference type="SMART" id="SM00856">
    <property type="entry name" value="PMEI"/>
    <property type="match status" value="1"/>
</dbReference>
<evidence type="ECO:0000259" key="3">
    <source>
        <dbReference type="SMART" id="SM00856"/>
    </source>
</evidence>
<dbReference type="PANTHER" id="PTHR31080">
    <property type="entry name" value="PECTINESTERASE INHIBITOR-LIKE"/>
    <property type="match status" value="1"/>
</dbReference>
<sequence length="185" mass="19076">MARHTTLLATLLLAALVATASAEPRATRRLLADNVAAVCQYVTVPQLCTSLAARSGATSFQALTVAAVNEALSTAEEAKATVDRIVAAPITDEKLKAQLGVCLENFGYAVDTLKKAATDLQTGAAHSQSVSHISASVTYVGNCNDAFSENPGLVSPVADITGILKKLVSNSLGLAIGVHMQASRN</sequence>
<dbReference type="AlphaFoldDB" id="A0A804KML9"/>
<dbReference type="OrthoDB" id="1915198at2759"/>
<dbReference type="SUPFAM" id="SSF101148">
    <property type="entry name" value="Plant invertase/pectin methylesterase inhibitor"/>
    <property type="match status" value="1"/>
</dbReference>
<keyword evidence="6" id="KW-1185">Reference proteome</keyword>
<organism evidence="5 6">
    <name type="scientific">Musa acuminata subsp. malaccensis</name>
    <name type="common">Wild banana</name>
    <name type="synonym">Musa malaccensis</name>
    <dbReference type="NCBI Taxonomy" id="214687"/>
    <lineage>
        <taxon>Eukaryota</taxon>
        <taxon>Viridiplantae</taxon>
        <taxon>Streptophyta</taxon>
        <taxon>Embryophyta</taxon>
        <taxon>Tracheophyta</taxon>
        <taxon>Spermatophyta</taxon>
        <taxon>Magnoliopsida</taxon>
        <taxon>Liliopsida</taxon>
        <taxon>Zingiberales</taxon>
        <taxon>Musaceae</taxon>
        <taxon>Musa</taxon>
    </lineage>
</organism>
<evidence type="ECO:0000313" key="6">
    <source>
        <dbReference type="Proteomes" id="UP000012960"/>
    </source>
</evidence>
<dbReference type="EMBL" id="HG996474">
    <property type="protein sequence ID" value="CAG1836171.1"/>
    <property type="molecule type" value="Genomic_DNA"/>
</dbReference>
<feature type="signal peptide" evidence="2">
    <location>
        <begin position="1"/>
        <end position="22"/>
    </location>
</feature>
<dbReference type="OMA" id="NCNDAFS"/>
<evidence type="ECO:0000313" key="5">
    <source>
        <dbReference type="EnsemblPlants" id="Ma09_p22770.1"/>
    </source>
</evidence>
<dbReference type="PANTHER" id="PTHR31080:SF274">
    <property type="entry name" value="PECTINESTERASE_PECTINESTERASE INHIBITOR 26"/>
    <property type="match status" value="1"/>
</dbReference>
<dbReference type="Pfam" id="PF04043">
    <property type="entry name" value="PMEI"/>
    <property type="match status" value="1"/>
</dbReference>
<keyword evidence="1 2" id="KW-0732">Signal</keyword>
<dbReference type="Proteomes" id="UP000012960">
    <property type="component" value="Unplaced"/>
</dbReference>
<dbReference type="EnsemblPlants" id="Ma09_t22770.1">
    <property type="protein sequence ID" value="Ma09_p22770.1"/>
    <property type="gene ID" value="Ma09_g22770"/>
</dbReference>
<feature type="chain" id="PRO_5033923628" evidence="2">
    <location>
        <begin position="23"/>
        <end position="185"/>
    </location>
</feature>
<evidence type="ECO:0000256" key="2">
    <source>
        <dbReference type="SAM" id="SignalP"/>
    </source>
</evidence>
<evidence type="ECO:0000256" key="1">
    <source>
        <dbReference type="ARBA" id="ARBA00022729"/>
    </source>
</evidence>
<protein>
    <submittedName>
        <fullName evidence="4">(wild Malaysian banana) hypothetical protein</fullName>
    </submittedName>
</protein>
<dbReference type="InterPro" id="IPR051955">
    <property type="entry name" value="PME_Inhibitor"/>
</dbReference>
<name>A0A804KML9_MUSAM</name>
<proteinExistence type="predicted"/>
<gene>
    <name evidence="4" type="ORF">GSMUA_241400.1</name>
</gene>
<evidence type="ECO:0000313" key="4">
    <source>
        <dbReference type="EMBL" id="CAG1836171.1"/>
    </source>
</evidence>
<dbReference type="GO" id="GO:0004857">
    <property type="term" value="F:enzyme inhibitor activity"/>
    <property type="evidence" value="ECO:0007669"/>
    <property type="project" value="InterPro"/>
</dbReference>
<dbReference type="InterPro" id="IPR006501">
    <property type="entry name" value="Pectinesterase_inhib_dom"/>
</dbReference>
<dbReference type="Gene3D" id="1.20.140.40">
    <property type="entry name" value="Invertase/pectin methylesterase inhibitor family protein"/>
    <property type="match status" value="1"/>
</dbReference>
<feature type="domain" description="Pectinesterase inhibitor" evidence="3">
    <location>
        <begin position="30"/>
        <end position="174"/>
    </location>
</feature>
<dbReference type="FunCoup" id="A0A804KML9">
    <property type="interactions" value="83"/>
</dbReference>
<accession>A0A804KML9</accession>
<dbReference type="NCBIfam" id="TIGR01614">
    <property type="entry name" value="PME_inhib"/>
    <property type="match status" value="1"/>
</dbReference>
<reference evidence="5" key="2">
    <citation type="submission" date="2021-05" db="UniProtKB">
        <authorList>
            <consortium name="EnsemblPlants"/>
        </authorList>
    </citation>
    <scope>IDENTIFICATION</scope>
    <source>
        <strain evidence="5">subsp. malaccensis</strain>
    </source>
</reference>
<dbReference type="InParanoid" id="A0A804KML9"/>
<dbReference type="InterPro" id="IPR035513">
    <property type="entry name" value="Invertase/methylesterase_inhib"/>
</dbReference>